<proteinExistence type="inferred from homology"/>
<name>A0AA38IL63_9CUCU</name>
<evidence type="ECO:0000313" key="9">
    <source>
        <dbReference type="Proteomes" id="UP001168821"/>
    </source>
</evidence>
<evidence type="ECO:0000256" key="4">
    <source>
        <dbReference type="ARBA" id="ARBA00022833"/>
    </source>
</evidence>
<dbReference type="SMART" id="SM01057">
    <property type="entry name" value="Carb_anhydrase"/>
    <property type="match status" value="1"/>
</dbReference>
<evidence type="ECO:0000256" key="2">
    <source>
        <dbReference type="ARBA" id="ARBA00012925"/>
    </source>
</evidence>
<dbReference type="InterPro" id="IPR001148">
    <property type="entry name" value="CA_dom"/>
</dbReference>
<dbReference type="PROSITE" id="PS51144">
    <property type="entry name" value="ALPHA_CA_2"/>
    <property type="match status" value="1"/>
</dbReference>
<dbReference type="Gene3D" id="3.10.200.10">
    <property type="entry name" value="Alpha carbonic anhydrase"/>
    <property type="match status" value="1"/>
</dbReference>
<feature type="domain" description="Alpha-carbonic anhydrase" evidence="7">
    <location>
        <begin position="1"/>
        <end position="137"/>
    </location>
</feature>
<dbReference type="SUPFAM" id="SSF51069">
    <property type="entry name" value="Carbonic anhydrase"/>
    <property type="match status" value="1"/>
</dbReference>
<dbReference type="GO" id="GO:0005886">
    <property type="term" value="C:plasma membrane"/>
    <property type="evidence" value="ECO:0007669"/>
    <property type="project" value="TreeGrafter"/>
</dbReference>
<keyword evidence="5" id="KW-0456">Lyase</keyword>
<evidence type="ECO:0000259" key="7">
    <source>
        <dbReference type="PROSITE" id="PS51144"/>
    </source>
</evidence>
<dbReference type="GO" id="GO:0008270">
    <property type="term" value="F:zinc ion binding"/>
    <property type="evidence" value="ECO:0007669"/>
    <property type="project" value="InterPro"/>
</dbReference>
<dbReference type="AlphaFoldDB" id="A0AA38IL63"/>
<evidence type="ECO:0000256" key="1">
    <source>
        <dbReference type="ARBA" id="ARBA00010718"/>
    </source>
</evidence>
<dbReference type="Proteomes" id="UP001168821">
    <property type="component" value="Unassembled WGS sequence"/>
</dbReference>
<comment type="similarity">
    <text evidence="1">Belongs to the alpha-carbonic anhydrase family.</text>
</comment>
<reference evidence="8" key="1">
    <citation type="journal article" date="2023" name="G3 (Bethesda)">
        <title>Whole genome assemblies of Zophobas morio and Tenebrio molitor.</title>
        <authorList>
            <person name="Kaur S."/>
            <person name="Stinson S.A."/>
            <person name="diCenzo G.C."/>
        </authorList>
    </citation>
    <scope>NUCLEOTIDE SEQUENCE</scope>
    <source>
        <strain evidence="8">QUZm001</strain>
    </source>
</reference>
<keyword evidence="3" id="KW-0479">Metal-binding</keyword>
<dbReference type="PANTHER" id="PTHR18952:SF265">
    <property type="entry name" value="CARBONIC ANHYDRASE"/>
    <property type="match status" value="1"/>
</dbReference>
<dbReference type="GO" id="GO:0004089">
    <property type="term" value="F:carbonate dehydratase activity"/>
    <property type="evidence" value="ECO:0007669"/>
    <property type="project" value="UniProtKB-EC"/>
</dbReference>
<protein>
    <recommendedName>
        <fullName evidence="2">carbonic anhydrase</fullName>
        <ecNumber evidence="2">4.2.1.1</ecNumber>
    </recommendedName>
</protein>
<organism evidence="8 9">
    <name type="scientific">Zophobas morio</name>
    <dbReference type="NCBI Taxonomy" id="2755281"/>
    <lineage>
        <taxon>Eukaryota</taxon>
        <taxon>Metazoa</taxon>
        <taxon>Ecdysozoa</taxon>
        <taxon>Arthropoda</taxon>
        <taxon>Hexapoda</taxon>
        <taxon>Insecta</taxon>
        <taxon>Pterygota</taxon>
        <taxon>Neoptera</taxon>
        <taxon>Endopterygota</taxon>
        <taxon>Coleoptera</taxon>
        <taxon>Polyphaga</taxon>
        <taxon>Cucujiformia</taxon>
        <taxon>Tenebrionidae</taxon>
        <taxon>Zophobas</taxon>
    </lineage>
</organism>
<keyword evidence="9" id="KW-1185">Reference proteome</keyword>
<gene>
    <name evidence="8" type="ORF">Zmor_016084</name>
</gene>
<evidence type="ECO:0000313" key="8">
    <source>
        <dbReference type="EMBL" id="KAJ3657049.1"/>
    </source>
</evidence>
<dbReference type="EMBL" id="JALNTZ010000004">
    <property type="protein sequence ID" value="KAJ3657049.1"/>
    <property type="molecule type" value="Genomic_DNA"/>
</dbReference>
<keyword evidence="4" id="KW-0862">Zinc</keyword>
<dbReference type="InterPro" id="IPR023561">
    <property type="entry name" value="Carbonic_anhydrase_a-class"/>
</dbReference>
<comment type="catalytic activity">
    <reaction evidence="6">
        <text>hydrogencarbonate + H(+) = CO2 + H2O</text>
        <dbReference type="Rhea" id="RHEA:10748"/>
        <dbReference type="ChEBI" id="CHEBI:15377"/>
        <dbReference type="ChEBI" id="CHEBI:15378"/>
        <dbReference type="ChEBI" id="CHEBI:16526"/>
        <dbReference type="ChEBI" id="CHEBI:17544"/>
        <dbReference type="EC" id="4.2.1.1"/>
    </reaction>
</comment>
<evidence type="ECO:0000256" key="6">
    <source>
        <dbReference type="ARBA" id="ARBA00048348"/>
    </source>
</evidence>
<dbReference type="EC" id="4.2.1.1" evidence="2"/>
<dbReference type="InterPro" id="IPR036398">
    <property type="entry name" value="CA_dom_sf"/>
</dbReference>
<dbReference type="PANTHER" id="PTHR18952">
    <property type="entry name" value="CARBONIC ANHYDRASE"/>
    <property type="match status" value="1"/>
</dbReference>
<sequence length="144" mass="16675">MDNFTEGTPWKDTLYTTPKTTQTLKTLKTSIPSPAFSFVHEIEMVARRINKSLVSNNPITLADFLPQNLNDFYRYNGSLTTPNCNEGVMWTIFKKPQNIPASQYKKLVDILDEKGDRLRSNYRDPQAVNRRTVWESCGNDNIYY</sequence>
<comment type="caution">
    <text evidence="8">The sequence shown here is derived from an EMBL/GenBank/DDBJ whole genome shotgun (WGS) entry which is preliminary data.</text>
</comment>
<accession>A0AA38IL63</accession>
<evidence type="ECO:0000256" key="3">
    <source>
        <dbReference type="ARBA" id="ARBA00022723"/>
    </source>
</evidence>
<dbReference type="Pfam" id="PF00194">
    <property type="entry name" value="Carb_anhydrase"/>
    <property type="match status" value="1"/>
</dbReference>
<evidence type="ECO:0000256" key="5">
    <source>
        <dbReference type="ARBA" id="ARBA00023239"/>
    </source>
</evidence>